<evidence type="ECO:0000256" key="1">
    <source>
        <dbReference type="ARBA" id="ARBA00001936"/>
    </source>
</evidence>
<dbReference type="GO" id="GO:0006302">
    <property type="term" value="P:double-strand break repair"/>
    <property type="evidence" value="ECO:0007669"/>
    <property type="project" value="TreeGrafter"/>
</dbReference>
<gene>
    <name evidence="13" type="ORF">CYMTET_10179</name>
</gene>
<evidence type="ECO:0000313" key="14">
    <source>
        <dbReference type="Proteomes" id="UP001190700"/>
    </source>
</evidence>
<dbReference type="PANTHER" id="PTHR15822:SF4">
    <property type="entry name" value="TYROSYL-DNA PHOSPHODIESTERASE 2"/>
    <property type="match status" value="1"/>
</dbReference>
<evidence type="ECO:0000256" key="7">
    <source>
        <dbReference type="ARBA" id="ARBA00022801"/>
    </source>
</evidence>
<dbReference type="GO" id="GO:0070260">
    <property type="term" value="F:5'-tyrosyl-DNA phosphodiesterase activity"/>
    <property type="evidence" value="ECO:0007669"/>
    <property type="project" value="TreeGrafter"/>
</dbReference>
<dbReference type="PANTHER" id="PTHR15822">
    <property type="entry name" value="TRAF AND TNF RECEPTOR-ASSOCIATED PROTEIN"/>
    <property type="match status" value="1"/>
</dbReference>
<protein>
    <recommendedName>
        <fullName evidence="12">ShKT domain-containing protein</fullName>
    </recommendedName>
</protein>
<dbReference type="InterPro" id="IPR003582">
    <property type="entry name" value="ShKT_dom"/>
</dbReference>
<keyword evidence="4" id="KW-0540">Nuclease</keyword>
<dbReference type="Gene3D" id="3.60.10.10">
    <property type="entry name" value="Endonuclease/exonuclease/phosphatase"/>
    <property type="match status" value="1"/>
</dbReference>
<organism evidence="13 14">
    <name type="scientific">Cymbomonas tetramitiformis</name>
    <dbReference type="NCBI Taxonomy" id="36881"/>
    <lineage>
        <taxon>Eukaryota</taxon>
        <taxon>Viridiplantae</taxon>
        <taxon>Chlorophyta</taxon>
        <taxon>Pyramimonadophyceae</taxon>
        <taxon>Pyramimonadales</taxon>
        <taxon>Pyramimonadaceae</taxon>
        <taxon>Cymbomonas</taxon>
    </lineage>
</organism>
<keyword evidence="9" id="KW-0234">DNA repair</keyword>
<keyword evidence="8" id="KW-0460">Magnesium</keyword>
<evidence type="ECO:0000256" key="9">
    <source>
        <dbReference type="ARBA" id="ARBA00023204"/>
    </source>
</evidence>
<keyword evidence="5" id="KW-0479">Metal-binding</keyword>
<evidence type="ECO:0000256" key="11">
    <source>
        <dbReference type="SAM" id="MobiDB-lite"/>
    </source>
</evidence>
<dbReference type="Pfam" id="PF03372">
    <property type="entry name" value="Exo_endo_phos"/>
    <property type="match status" value="1"/>
</dbReference>
<evidence type="ECO:0000256" key="6">
    <source>
        <dbReference type="ARBA" id="ARBA00022763"/>
    </source>
</evidence>
<dbReference type="GO" id="GO:0004518">
    <property type="term" value="F:nuclease activity"/>
    <property type="evidence" value="ECO:0007669"/>
    <property type="project" value="UniProtKB-KW"/>
</dbReference>
<feature type="domain" description="ShKT" evidence="12">
    <location>
        <begin position="460"/>
        <end position="501"/>
    </location>
</feature>
<comment type="caution">
    <text evidence="13">The sequence shown here is derived from an EMBL/GenBank/DDBJ whole genome shotgun (WGS) entry which is preliminary data.</text>
</comment>
<accession>A0AAE0GPU6</accession>
<comment type="subcellular location">
    <subcellularLocation>
        <location evidence="3">Nucleus</location>
        <location evidence="3">PML body</location>
    </subcellularLocation>
</comment>
<evidence type="ECO:0000313" key="13">
    <source>
        <dbReference type="EMBL" id="KAK3282067.1"/>
    </source>
</evidence>
<evidence type="ECO:0000259" key="12">
    <source>
        <dbReference type="SMART" id="SM00254"/>
    </source>
</evidence>
<evidence type="ECO:0000256" key="10">
    <source>
        <dbReference type="ARBA" id="ARBA00023242"/>
    </source>
</evidence>
<dbReference type="InterPro" id="IPR051547">
    <property type="entry name" value="TDP2-like"/>
</dbReference>
<evidence type="ECO:0000256" key="4">
    <source>
        <dbReference type="ARBA" id="ARBA00022722"/>
    </source>
</evidence>
<comment type="cofactor">
    <cofactor evidence="1">
        <name>Mn(2+)</name>
        <dbReference type="ChEBI" id="CHEBI:29035"/>
    </cofactor>
</comment>
<keyword evidence="10" id="KW-0539">Nucleus</keyword>
<comment type="cofactor">
    <cofactor evidence="2">
        <name>Mg(2+)</name>
        <dbReference type="ChEBI" id="CHEBI:18420"/>
    </cofactor>
</comment>
<feature type="region of interest" description="Disordered" evidence="11">
    <location>
        <begin position="279"/>
        <end position="310"/>
    </location>
</feature>
<evidence type="ECO:0000256" key="3">
    <source>
        <dbReference type="ARBA" id="ARBA00004322"/>
    </source>
</evidence>
<proteinExistence type="predicted"/>
<keyword evidence="14" id="KW-1185">Reference proteome</keyword>
<dbReference type="SUPFAM" id="SSF56219">
    <property type="entry name" value="DNase I-like"/>
    <property type="match status" value="1"/>
</dbReference>
<reference evidence="13 14" key="1">
    <citation type="journal article" date="2015" name="Genome Biol. Evol.">
        <title>Comparative Genomics of a Bacterivorous Green Alga Reveals Evolutionary Causalities and Consequences of Phago-Mixotrophic Mode of Nutrition.</title>
        <authorList>
            <person name="Burns J.A."/>
            <person name="Paasch A."/>
            <person name="Narechania A."/>
            <person name="Kim E."/>
        </authorList>
    </citation>
    <scope>NUCLEOTIDE SEQUENCE [LARGE SCALE GENOMIC DNA]</scope>
    <source>
        <strain evidence="13 14">PLY_AMNH</strain>
    </source>
</reference>
<dbReference type="EMBL" id="LGRX02003565">
    <property type="protein sequence ID" value="KAK3282067.1"/>
    <property type="molecule type" value="Genomic_DNA"/>
</dbReference>
<dbReference type="Proteomes" id="UP001190700">
    <property type="component" value="Unassembled WGS sequence"/>
</dbReference>
<dbReference type="GO" id="GO:0046872">
    <property type="term" value="F:metal ion binding"/>
    <property type="evidence" value="ECO:0007669"/>
    <property type="project" value="UniProtKB-KW"/>
</dbReference>
<dbReference type="SMART" id="SM00254">
    <property type="entry name" value="ShKT"/>
    <property type="match status" value="1"/>
</dbReference>
<evidence type="ECO:0000256" key="8">
    <source>
        <dbReference type="ARBA" id="ARBA00022842"/>
    </source>
</evidence>
<dbReference type="AlphaFoldDB" id="A0AAE0GPU6"/>
<keyword evidence="7" id="KW-0378">Hydrolase</keyword>
<sequence>MCSVRALSHMDLTSHKPGQPVDGYVKLKASGCTNWADLKIADVLEVATVESCEAHCAARTGKHCQPCEEVVCEACDSSICDAYNYGIAGGNAQKCSLFRAGCQVENSPDWDLYARGPVTMMVKDTQAAGPTIVEEGLGILSKYPLENVRQIPLQHAAKTIDQNPRACLGALVRAGPAGPMHVINCHLSYSPESQCSMAMQLRDHIETELRSSQIPVVLLGDLNTYFDFEWPMDMLTRAPDLFMHNTSLHPCAEHLLAYTHNGTFLTVEEARAQAKAKAKAKGKGIREHLEAEGSPGSSGTGTSTGGHRAAKYDSSAKTPLLLRDAWQQVHGVDEPGHTFTNFENVEENFVDTENAGRPDRVLVHSDYLVEVNASVIGADECKLVLPTMAAAAAGAKGPATLYASDHRGVLVHYALDTRDSLTYEEKLVAIQAKLKPEVPIPVRRHTATVPRSLSPGQDGSCTDLDDFCTEWADPKIGRGNECELNPIFMSMTCRKVCGICKVIKPPEVDVGSILKAQSG</sequence>
<dbReference type="InterPro" id="IPR005135">
    <property type="entry name" value="Endo/exonuclease/phosphatase"/>
</dbReference>
<dbReference type="GO" id="GO:0005737">
    <property type="term" value="C:cytoplasm"/>
    <property type="evidence" value="ECO:0007669"/>
    <property type="project" value="TreeGrafter"/>
</dbReference>
<evidence type="ECO:0000256" key="2">
    <source>
        <dbReference type="ARBA" id="ARBA00001946"/>
    </source>
</evidence>
<evidence type="ECO:0000256" key="5">
    <source>
        <dbReference type="ARBA" id="ARBA00022723"/>
    </source>
</evidence>
<keyword evidence="6" id="KW-0227">DNA damage</keyword>
<dbReference type="InterPro" id="IPR036691">
    <property type="entry name" value="Endo/exonu/phosph_ase_sf"/>
</dbReference>
<dbReference type="GO" id="GO:0003697">
    <property type="term" value="F:single-stranded DNA binding"/>
    <property type="evidence" value="ECO:0007669"/>
    <property type="project" value="TreeGrafter"/>
</dbReference>
<name>A0AAE0GPU6_9CHLO</name>